<keyword evidence="3" id="KW-1185">Reference proteome</keyword>
<evidence type="ECO:0000313" key="3">
    <source>
        <dbReference type="Proteomes" id="UP000308230"/>
    </source>
</evidence>
<dbReference type="Proteomes" id="UP000308230">
    <property type="component" value="Unassembled WGS sequence"/>
</dbReference>
<dbReference type="EMBL" id="SWLG01000007">
    <property type="protein sequence ID" value="TLS37300.1"/>
    <property type="molecule type" value="Genomic_DNA"/>
</dbReference>
<organism evidence="2 3">
    <name type="scientific">Exobacillus caeni</name>
    <dbReference type="NCBI Taxonomy" id="2574798"/>
    <lineage>
        <taxon>Bacteria</taxon>
        <taxon>Bacillati</taxon>
        <taxon>Bacillota</taxon>
        <taxon>Bacilli</taxon>
        <taxon>Bacillales</taxon>
        <taxon>Guptibacillaceae</taxon>
        <taxon>Exobacillus</taxon>
    </lineage>
</organism>
<feature type="transmembrane region" description="Helical" evidence="1">
    <location>
        <begin position="31"/>
        <end position="54"/>
    </location>
</feature>
<feature type="transmembrane region" description="Helical" evidence="1">
    <location>
        <begin position="66"/>
        <end position="90"/>
    </location>
</feature>
<feature type="transmembrane region" description="Helical" evidence="1">
    <location>
        <begin position="6"/>
        <end position="24"/>
    </location>
</feature>
<proteinExistence type="predicted"/>
<gene>
    <name evidence="2" type="ORF">FCL54_10945</name>
</gene>
<comment type="caution">
    <text evidence="2">The sequence shown here is derived from an EMBL/GenBank/DDBJ whole genome shotgun (WGS) entry which is preliminary data.</text>
</comment>
<keyword evidence="1" id="KW-0472">Membrane</keyword>
<keyword evidence="1" id="KW-0812">Transmembrane</keyword>
<name>A0A5R9F4G8_9BACL</name>
<evidence type="ECO:0000313" key="2">
    <source>
        <dbReference type="EMBL" id="TLS37300.1"/>
    </source>
</evidence>
<dbReference type="OrthoDB" id="2440868at2"/>
<reference evidence="2 3" key="1">
    <citation type="submission" date="2019-04" db="EMBL/GenBank/DDBJ databases">
        <title>Bacillus caeni sp. nov., a bacterium isolated from mangrove sediment.</title>
        <authorList>
            <person name="Huang H."/>
            <person name="Mo K."/>
            <person name="Hu Y."/>
        </authorList>
    </citation>
    <scope>NUCLEOTIDE SEQUENCE [LARGE SCALE GENOMIC DNA]</scope>
    <source>
        <strain evidence="2 3">HB172195</strain>
    </source>
</reference>
<dbReference type="AlphaFoldDB" id="A0A5R9F4G8"/>
<accession>A0A5R9F4G8</accession>
<keyword evidence="1" id="KW-1133">Transmembrane helix</keyword>
<evidence type="ECO:0000256" key="1">
    <source>
        <dbReference type="SAM" id="Phobius"/>
    </source>
</evidence>
<sequence length="105" mass="11294">MAVLILLIFALALFTLNIIFFIQLKRGRLTLLVAGIIMILIAPVFGFLSGYLFFYSHNGNGTGEGAGFAGALIGLLTLVNGGVFLVIELLRSLAKLIKERPDIKG</sequence>
<protein>
    <submittedName>
        <fullName evidence="2">Inner-membrane translocator</fullName>
    </submittedName>
</protein>